<feature type="transmembrane region" description="Helical" evidence="7">
    <location>
        <begin position="95"/>
        <end position="117"/>
    </location>
</feature>
<evidence type="ECO:0000256" key="7">
    <source>
        <dbReference type="SAM" id="Phobius"/>
    </source>
</evidence>
<dbReference type="EMBL" id="JAPDFL010000001">
    <property type="protein sequence ID" value="MCW1931036.1"/>
    <property type="molecule type" value="Genomic_DNA"/>
</dbReference>
<evidence type="ECO:0000313" key="9">
    <source>
        <dbReference type="Proteomes" id="UP001208938"/>
    </source>
</evidence>
<dbReference type="PANTHER" id="PTHR30106">
    <property type="entry name" value="INNER MEMBRANE PROTEIN YEIH-RELATED"/>
    <property type="match status" value="1"/>
</dbReference>
<feature type="transmembrane region" description="Helical" evidence="7">
    <location>
        <begin position="223"/>
        <end position="241"/>
    </location>
</feature>
<evidence type="ECO:0000256" key="2">
    <source>
        <dbReference type="ARBA" id="ARBA00007977"/>
    </source>
</evidence>
<keyword evidence="5 7" id="KW-1133">Transmembrane helix</keyword>
<feature type="transmembrane region" description="Helical" evidence="7">
    <location>
        <begin position="38"/>
        <end position="59"/>
    </location>
</feature>
<dbReference type="PANTHER" id="PTHR30106:SF2">
    <property type="entry name" value="UPF0324 INNER MEMBRANE PROTEIN YEIH"/>
    <property type="match status" value="1"/>
</dbReference>
<proteinExistence type="inferred from homology"/>
<feature type="transmembrane region" description="Helical" evidence="7">
    <location>
        <begin position="129"/>
        <end position="150"/>
    </location>
</feature>
<feature type="transmembrane region" description="Helical" evidence="7">
    <location>
        <begin position="311"/>
        <end position="334"/>
    </location>
</feature>
<evidence type="ECO:0000256" key="5">
    <source>
        <dbReference type="ARBA" id="ARBA00022989"/>
    </source>
</evidence>
<evidence type="ECO:0000256" key="1">
    <source>
        <dbReference type="ARBA" id="ARBA00004651"/>
    </source>
</evidence>
<feature type="transmembrane region" description="Helical" evidence="7">
    <location>
        <begin position="279"/>
        <end position="299"/>
    </location>
</feature>
<sequence length="353" mass="35884">MTALANHFLETLRSLFPGLLLIAVVTAAAFHAHSLPGLVGLSPVILAILLGMTYANVVGVNEACGPGIDFCARRLMRTAVALLGAQITVGDLMSFGWQGLVAIAAAVAVTLPVSYAVGRKLGVARDLSMLIATGSAVCGASAIAGVNTVIRAREDSVSYAVAVITLWGTVGLFAVPLLSDILGLSAVQAGLWAGLSLHEVAQAVGAGFAGGDASGHAAVAMKLGRVLMLAVVIFALARAWRQSPGTVGERPRAVPEFLIAFLALCGLNSLGLLPDELRSAAVVATPLLLAASMAGLGMNTRFASLRALGHAPLWQGAVTFAVISALGLLAAVWISDSATARTVVAAMPVTQQP</sequence>
<evidence type="ECO:0000256" key="3">
    <source>
        <dbReference type="ARBA" id="ARBA00022475"/>
    </source>
</evidence>
<dbReference type="Pfam" id="PF03601">
    <property type="entry name" value="Cons_hypoth698"/>
    <property type="match status" value="1"/>
</dbReference>
<organism evidence="8 9">
    <name type="scientific">Pararhodobacter zhoushanensis</name>
    <dbReference type="NCBI Taxonomy" id="2479545"/>
    <lineage>
        <taxon>Bacteria</taxon>
        <taxon>Pseudomonadati</taxon>
        <taxon>Pseudomonadota</taxon>
        <taxon>Alphaproteobacteria</taxon>
        <taxon>Rhodobacterales</taxon>
        <taxon>Paracoccaceae</taxon>
        <taxon>Pararhodobacter</taxon>
    </lineage>
</organism>
<evidence type="ECO:0000256" key="4">
    <source>
        <dbReference type="ARBA" id="ARBA00022692"/>
    </source>
</evidence>
<gene>
    <name evidence="8" type="ORF">OKW52_01795</name>
</gene>
<feature type="transmembrane region" description="Helical" evidence="7">
    <location>
        <begin position="156"/>
        <end position="178"/>
    </location>
</feature>
<dbReference type="RefSeq" id="WP_264504193.1">
    <property type="nucleotide sequence ID" value="NZ_JAPDFL010000001.1"/>
</dbReference>
<reference evidence="8 9" key="1">
    <citation type="submission" date="2022-10" db="EMBL/GenBank/DDBJ databases">
        <title>Pararhodobacter sp. nov., isolated from marine algae.</title>
        <authorList>
            <person name="Choi B.J."/>
            <person name="Kim J.M."/>
            <person name="Lee J.K."/>
            <person name="Choi D.G."/>
            <person name="Jeon C.O."/>
        </authorList>
    </citation>
    <scope>NUCLEOTIDE SEQUENCE [LARGE SCALE GENOMIC DNA]</scope>
    <source>
        <strain evidence="8 9">ZQ420</strain>
    </source>
</reference>
<keyword evidence="3" id="KW-1003">Cell membrane</keyword>
<dbReference type="Proteomes" id="UP001208938">
    <property type="component" value="Unassembled WGS sequence"/>
</dbReference>
<feature type="transmembrane region" description="Helical" evidence="7">
    <location>
        <begin position="253"/>
        <end position="273"/>
    </location>
</feature>
<comment type="caution">
    <text evidence="8">The sequence shown here is derived from an EMBL/GenBank/DDBJ whole genome shotgun (WGS) entry which is preliminary data.</text>
</comment>
<keyword evidence="6 7" id="KW-0472">Membrane</keyword>
<keyword evidence="4 7" id="KW-0812">Transmembrane</keyword>
<feature type="transmembrane region" description="Helical" evidence="7">
    <location>
        <begin position="190"/>
        <end position="211"/>
    </location>
</feature>
<comment type="similarity">
    <text evidence="2">Belongs to the UPF0324 family.</text>
</comment>
<name>A0ABT3GU25_9RHOB</name>
<dbReference type="InterPro" id="IPR018383">
    <property type="entry name" value="UPF0324_pro"/>
</dbReference>
<feature type="transmembrane region" description="Helical" evidence="7">
    <location>
        <begin position="12"/>
        <end position="32"/>
    </location>
</feature>
<evidence type="ECO:0000313" key="8">
    <source>
        <dbReference type="EMBL" id="MCW1931036.1"/>
    </source>
</evidence>
<keyword evidence="9" id="KW-1185">Reference proteome</keyword>
<accession>A0ABT3GU25</accession>
<comment type="subcellular location">
    <subcellularLocation>
        <location evidence="1">Cell membrane</location>
        <topology evidence="1">Multi-pass membrane protein</topology>
    </subcellularLocation>
</comment>
<evidence type="ECO:0000256" key="6">
    <source>
        <dbReference type="ARBA" id="ARBA00023136"/>
    </source>
</evidence>
<protein>
    <submittedName>
        <fullName evidence="8">Sulfate exporter family transporter</fullName>
    </submittedName>
</protein>